<dbReference type="Proteomes" id="UP000018733">
    <property type="component" value="Unassembled WGS sequence"/>
</dbReference>
<comment type="caution">
    <text evidence="1">The sequence shown here is derived from an EMBL/GenBank/DDBJ whole genome shotgun (WGS) entry which is preliminary data.</text>
</comment>
<dbReference type="PATRIC" id="fig|1424334.3.peg.3641"/>
<reference evidence="1 2" key="1">
    <citation type="journal article" date="2014" name="Genome Announc.">
        <title>Draft Genome Sequence of Advenella kashmirensis Strain W13003, a Polycyclic Aromatic Hydrocarbon-Degrading Bacterium.</title>
        <authorList>
            <person name="Wang X."/>
            <person name="Jin D."/>
            <person name="Zhou L."/>
            <person name="Wu L."/>
            <person name="An W."/>
            <person name="Zhao L."/>
        </authorList>
    </citation>
    <scope>NUCLEOTIDE SEQUENCE [LARGE SCALE GENOMIC DNA]</scope>
    <source>
        <strain evidence="1 2">W13003</strain>
    </source>
</reference>
<proteinExistence type="predicted"/>
<keyword evidence="2" id="KW-1185">Reference proteome</keyword>
<gene>
    <name evidence="1" type="ORF">W822_18120</name>
</gene>
<evidence type="ECO:0000313" key="1">
    <source>
        <dbReference type="EMBL" id="ETF01410.1"/>
    </source>
</evidence>
<dbReference type="STRING" id="1424334.W822_18120"/>
<accession>V8QQ13</accession>
<dbReference type="EMBL" id="AYXT01000012">
    <property type="protein sequence ID" value="ETF01410.1"/>
    <property type="molecule type" value="Genomic_DNA"/>
</dbReference>
<protein>
    <submittedName>
        <fullName evidence="1">Uncharacterized protein</fullName>
    </submittedName>
</protein>
<evidence type="ECO:0000313" key="2">
    <source>
        <dbReference type="Proteomes" id="UP000018733"/>
    </source>
</evidence>
<name>V8QQ13_9BURK</name>
<sequence>MGTVAGFYPGGKFEKRDCNVFASIWTYLVVFSDKKKHPQVLFQACAHQGVARRVQFHDQ</sequence>
<dbReference type="AlphaFoldDB" id="V8QQ13"/>
<dbReference type="HOGENOM" id="CLU_2949872_0_0_4"/>
<organism evidence="1 2">
    <name type="scientific">Advenella kashmirensis W13003</name>
    <dbReference type="NCBI Taxonomy" id="1424334"/>
    <lineage>
        <taxon>Bacteria</taxon>
        <taxon>Pseudomonadati</taxon>
        <taxon>Pseudomonadota</taxon>
        <taxon>Betaproteobacteria</taxon>
        <taxon>Burkholderiales</taxon>
        <taxon>Alcaligenaceae</taxon>
    </lineage>
</organism>